<feature type="signal peptide" evidence="1">
    <location>
        <begin position="1"/>
        <end position="22"/>
    </location>
</feature>
<dbReference type="InterPro" id="IPR013783">
    <property type="entry name" value="Ig-like_fold"/>
</dbReference>
<gene>
    <name evidence="3" type="ORF">QTP70_004003</name>
</gene>
<feature type="domain" description="Ig-like" evidence="2">
    <location>
        <begin position="31"/>
        <end position="121"/>
    </location>
</feature>
<dbReference type="AlphaFoldDB" id="A0AAE0QAA2"/>
<dbReference type="PROSITE" id="PS50835">
    <property type="entry name" value="IG_LIKE"/>
    <property type="match status" value="1"/>
</dbReference>
<protein>
    <recommendedName>
        <fullName evidence="2">Ig-like domain-containing protein</fullName>
    </recommendedName>
</protein>
<dbReference type="InterPro" id="IPR042495">
    <property type="entry name" value="PDGFRL"/>
</dbReference>
<proteinExistence type="predicted"/>
<dbReference type="PRINTS" id="PR01832">
    <property type="entry name" value="VEGFRECEPTOR"/>
</dbReference>
<dbReference type="InterPro" id="IPR007110">
    <property type="entry name" value="Ig-like_dom"/>
</dbReference>
<evidence type="ECO:0000256" key="1">
    <source>
        <dbReference type="SAM" id="SignalP"/>
    </source>
</evidence>
<feature type="chain" id="PRO_5042152660" description="Ig-like domain-containing protein" evidence="1">
    <location>
        <begin position="23"/>
        <end position="170"/>
    </location>
</feature>
<name>A0AAE0QAA2_9TELE</name>
<dbReference type="InterPro" id="IPR055238">
    <property type="entry name" value="VEGFR1-3_N_Ig-like"/>
</dbReference>
<keyword evidence="1" id="KW-0732">Signal</keyword>
<evidence type="ECO:0000313" key="4">
    <source>
        <dbReference type="Proteomes" id="UP001274896"/>
    </source>
</evidence>
<dbReference type="PANTHER" id="PTHR15360">
    <property type="entry name" value="PLATELET-DERIVED GROWTH FACTOR RECEPTOR LIKE"/>
    <property type="match status" value="1"/>
</dbReference>
<dbReference type="Gene3D" id="2.60.40.10">
    <property type="entry name" value="Immunoglobulins"/>
    <property type="match status" value="2"/>
</dbReference>
<dbReference type="Pfam" id="PF22854">
    <property type="entry name" value="VEGFR1-3_N_Ig-like"/>
    <property type="match status" value="1"/>
</dbReference>
<sequence>MAKTFPLLSLIGFISGVCWVTAREHRFVPDPPVLNITDKTYKINTSETLEITCRGRQILEWYTPYNRSGTESRIVSTDCSGDGLFCSTITLTRAMGNETGEYRCYYRNLSMEEGKTSVSVYVFVQDYRMPFLQLSQEFDVVFIREEEQVVIPCLGSLEDLNVTLYIVREF</sequence>
<evidence type="ECO:0000313" key="3">
    <source>
        <dbReference type="EMBL" id="KAK3516052.1"/>
    </source>
</evidence>
<dbReference type="InterPro" id="IPR036179">
    <property type="entry name" value="Ig-like_dom_sf"/>
</dbReference>
<dbReference type="Proteomes" id="UP001274896">
    <property type="component" value="Unassembled WGS sequence"/>
</dbReference>
<evidence type="ECO:0000259" key="2">
    <source>
        <dbReference type="PROSITE" id="PS50835"/>
    </source>
</evidence>
<dbReference type="PANTHER" id="PTHR15360:SF5">
    <property type="entry name" value="PLATELET-DERIVED GROWTH FACTOR RECEPTOR-LIKE PROTEIN"/>
    <property type="match status" value="1"/>
</dbReference>
<organism evidence="3 4">
    <name type="scientific">Hemibagrus guttatus</name>
    <dbReference type="NCBI Taxonomy" id="175788"/>
    <lineage>
        <taxon>Eukaryota</taxon>
        <taxon>Metazoa</taxon>
        <taxon>Chordata</taxon>
        <taxon>Craniata</taxon>
        <taxon>Vertebrata</taxon>
        <taxon>Euteleostomi</taxon>
        <taxon>Actinopterygii</taxon>
        <taxon>Neopterygii</taxon>
        <taxon>Teleostei</taxon>
        <taxon>Ostariophysi</taxon>
        <taxon>Siluriformes</taxon>
        <taxon>Bagridae</taxon>
        <taxon>Hemibagrus</taxon>
    </lineage>
</organism>
<comment type="caution">
    <text evidence="3">The sequence shown here is derived from an EMBL/GenBank/DDBJ whole genome shotgun (WGS) entry which is preliminary data.</text>
</comment>
<dbReference type="SUPFAM" id="SSF48726">
    <property type="entry name" value="Immunoglobulin"/>
    <property type="match status" value="1"/>
</dbReference>
<accession>A0AAE0QAA2</accession>
<keyword evidence="4" id="KW-1185">Reference proteome</keyword>
<dbReference type="EMBL" id="JAUCMX010000019">
    <property type="protein sequence ID" value="KAK3516052.1"/>
    <property type="molecule type" value="Genomic_DNA"/>
</dbReference>
<reference evidence="3" key="1">
    <citation type="submission" date="2023-06" db="EMBL/GenBank/DDBJ databases">
        <title>Male Hemibagrus guttatus genome.</title>
        <authorList>
            <person name="Bian C."/>
        </authorList>
    </citation>
    <scope>NUCLEOTIDE SEQUENCE</scope>
    <source>
        <strain evidence="3">Male_cb2023</strain>
        <tissue evidence="3">Muscle</tissue>
    </source>
</reference>